<dbReference type="InterPro" id="IPR036354">
    <property type="entry name" value="Prot_inh_pot1_sf"/>
</dbReference>
<dbReference type="EMBL" id="CM002925">
    <property type="protein sequence ID" value="KGN53928.1"/>
    <property type="molecule type" value="Genomic_DNA"/>
</dbReference>
<evidence type="ECO:0000313" key="5">
    <source>
        <dbReference type="Proteomes" id="UP000029981"/>
    </source>
</evidence>
<reference evidence="4 5" key="3">
    <citation type="journal article" date="2010" name="BMC Genomics">
        <title>Transcriptome sequencing and comparative analysis of cucumber flowers with different sex types.</title>
        <authorList>
            <person name="Guo S."/>
            <person name="Zheng Y."/>
            <person name="Joung J.G."/>
            <person name="Liu S."/>
            <person name="Zhang Z."/>
            <person name="Crasta O.R."/>
            <person name="Sobral B.W."/>
            <person name="Xu Y."/>
            <person name="Huang S."/>
            <person name="Fei Z."/>
        </authorList>
    </citation>
    <scope>NUCLEOTIDE SEQUENCE [LARGE SCALE GENOMIC DNA]</scope>
    <source>
        <strain evidence="5">cv. 9930</strain>
    </source>
</reference>
<accession>A0A0A0KWM2</accession>
<evidence type="ECO:0000256" key="1">
    <source>
        <dbReference type="ARBA" id="ARBA00008210"/>
    </source>
</evidence>
<evidence type="ECO:0000313" key="4">
    <source>
        <dbReference type="EMBL" id="KGN53928.1"/>
    </source>
</evidence>
<dbReference type="PANTHER" id="PTHR33091:SF29">
    <property type="entry name" value="SUBTILISIN INHIBITOR 1"/>
    <property type="match status" value="1"/>
</dbReference>
<evidence type="ECO:0000256" key="2">
    <source>
        <dbReference type="ARBA" id="ARBA00022690"/>
    </source>
</evidence>
<name>A0A0A0KWM2_CUCSA</name>
<dbReference type="Gramene" id="KGN53928">
    <property type="protein sequence ID" value="KGN53928"/>
    <property type="gene ID" value="Csa_4G189510"/>
</dbReference>
<comment type="similarity">
    <text evidence="1">Belongs to the protease inhibitor I13 (potato type I serine protease inhibitor) family.</text>
</comment>
<organism evidence="4 5">
    <name type="scientific">Cucumis sativus</name>
    <name type="common">Cucumber</name>
    <dbReference type="NCBI Taxonomy" id="3659"/>
    <lineage>
        <taxon>Eukaryota</taxon>
        <taxon>Viridiplantae</taxon>
        <taxon>Streptophyta</taxon>
        <taxon>Embryophyta</taxon>
        <taxon>Tracheophyta</taxon>
        <taxon>Spermatophyta</taxon>
        <taxon>Magnoliopsida</taxon>
        <taxon>eudicotyledons</taxon>
        <taxon>Gunneridae</taxon>
        <taxon>Pentapetalae</taxon>
        <taxon>rosids</taxon>
        <taxon>fabids</taxon>
        <taxon>Cucurbitales</taxon>
        <taxon>Cucurbitaceae</taxon>
        <taxon>Benincaseae</taxon>
        <taxon>Cucumis</taxon>
    </lineage>
</organism>
<dbReference type="InterPro" id="IPR000864">
    <property type="entry name" value="Prot_inh_pot1"/>
</dbReference>
<dbReference type="PANTHER" id="PTHR33091">
    <property type="entry name" value="PROTEIN, PUTATIVE, EXPRESSED-RELATED"/>
    <property type="match status" value="1"/>
</dbReference>
<dbReference type="SUPFAM" id="SSF54654">
    <property type="entry name" value="CI-2 family of serine protease inhibitors"/>
    <property type="match status" value="1"/>
</dbReference>
<sequence length="112" mass="13029">MSAAKANVASFFDASVLSDMIFEMEFCSQWFMDNVQTEIRRHIPKEKKKESRMNADYYDRAEEVEKKIKEEMTEVYVSVVPPDYAITSDLRFNRVWLFVDSSGKVIQTPSIG</sequence>
<reference evidence="4 5" key="1">
    <citation type="journal article" date="2009" name="Nat. Genet.">
        <title>The genome of the cucumber, Cucumis sativus L.</title>
        <authorList>
            <person name="Huang S."/>
            <person name="Li R."/>
            <person name="Zhang Z."/>
            <person name="Li L."/>
            <person name="Gu X."/>
            <person name="Fan W."/>
            <person name="Lucas W.J."/>
            <person name="Wang X."/>
            <person name="Xie B."/>
            <person name="Ni P."/>
            <person name="Ren Y."/>
            <person name="Zhu H."/>
            <person name="Li J."/>
            <person name="Lin K."/>
            <person name="Jin W."/>
            <person name="Fei Z."/>
            <person name="Li G."/>
            <person name="Staub J."/>
            <person name="Kilian A."/>
            <person name="van der Vossen E.A."/>
            <person name="Wu Y."/>
            <person name="Guo J."/>
            <person name="He J."/>
            <person name="Jia Z."/>
            <person name="Ren Y."/>
            <person name="Tian G."/>
            <person name="Lu Y."/>
            <person name="Ruan J."/>
            <person name="Qian W."/>
            <person name="Wang M."/>
            <person name="Huang Q."/>
            <person name="Li B."/>
            <person name="Xuan Z."/>
            <person name="Cao J."/>
            <person name="Asan"/>
            <person name="Wu Z."/>
            <person name="Zhang J."/>
            <person name="Cai Q."/>
            <person name="Bai Y."/>
            <person name="Zhao B."/>
            <person name="Han Y."/>
            <person name="Li Y."/>
            <person name="Li X."/>
            <person name="Wang S."/>
            <person name="Shi Q."/>
            <person name="Liu S."/>
            <person name="Cho W.K."/>
            <person name="Kim J.Y."/>
            <person name="Xu Y."/>
            <person name="Heller-Uszynska K."/>
            <person name="Miao H."/>
            <person name="Cheng Z."/>
            <person name="Zhang S."/>
            <person name="Wu J."/>
            <person name="Yang Y."/>
            <person name="Kang H."/>
            <person name="Li M."/>
            <person name="Liang H."/>
            <person name="Ren X."/>
            <person name="Shi Z."/>
            <person name="Wen M."/>
            <person name="Jian M."/>
            <person name="Yang H."/>
            <person name="Zhang G."/>
            <person name="Yang Z."/>
            <person name="Chen R."/>
            <person name="Liu S."/>
            <person name="Li J."/>
            <person name="Ma L."/>
            <person name="Liu H."/>
            <person name="Zhou Y."/>
            <person name="Zhao J."/>
            <person name="Fang X."/>
            <person name="Li G."/>
            <person name="Fang L."/>
            <person name="Li Y."/>
            <person name="Liu D."/>
            <person name="Zheng H."/>
            <person name="Zhang Y."/>
            <person name="Qin N."/>
            <person name="Li Z."/>
            <person name="Yang G."/>
            <person name="Yang S."/>
            <person name="Bolund L."/>
            <person name="Kristiansen K."/>
            <person name="Zheng H."/>
            <person name="Li S."/>
            <person name="Zhang X."/>
            <person name="Yang H."/>
            <person name="Wang J."/>
            <person name="Sun R."/>
            <person name="Zhang B."/>
            <person name="Jiang S."/>
            <person name="Wang J."/>
            <person name="Du Y."/>
            <person name="Li S."/>
        </authorList>
    </citation>
    <scope>NUCLEOTIDE SEQUENCE [LARGE SCALE GENOMIC DNA]</scope>
    <source>
        <strain evidence="5">cv. 9930</strain>
    </source>
</reference>
<dbReference type="Proteomes" id="UP000029981">
    <property type="component" value="Chromosome 4"/>
</dbReference>
<evidence type="ECO:0000256" key="3">
    <source>
        <dbReference type="ARBA" id="ARBA00022900"/>
    </source>
</evidence>
<keyword evidence="3" id="KW-0722">Serine protease inhibitor</keyword>
<protein>
    <submittedName>
        <fullName evidence="4">Uncharacterized protein</fullName>
    </submittedName>
</protein>
<dbReference type="AlphaFoldDB" id="A0A0A0KWM2"/>
<proteinExistence type="inferred from homology"/>
<keyword evidence="2" id="KW-0646">Protease inhibitor</keyword>
<gene>
    <name evidence="4" type="ORF">Csa_4G189510</name>
</gene>
<reference evidence="4 5" key="2">
    <citation type="journal article" date="2009" name="PLoS ONE">
        <title>An integrated genetic and cytogenetic map of the cucumber genome.</title>
        <authorList>
            <person name="Ren Y."/>
            <person name="Zhang Z."/>
            <person name="Liu J."/>
            <person name="Staub J.E."/>
            <person name="Han Y."/>
            <person name="Cheng Z."/>
            <person name="Li X."/>
            <person name="Lu J."/>
            <person name="Miao H."/>
            <person name="Kang H."/>
            <person name="Xie B."/>
            <person name="Gu X."/>
            <person name="Wang X."/>
            <person name="Du Y."/>
            <person name="Jin W."/>
            <person name="Huang S."/>
        </authorList>
    </citation>
    <scope>NUCLEOTIDE SEQUENCE [LARGE SCALE GENOMIC DNA]</scope>
    <source>
        <strain evidence="5">cv. 9930</strain>
    </source>
</reference>
<dbReference type="GO" id="GO:0009611">
    <property type="term" value="P:response to wounding"/>
    <property type="evidence" value="ECO:0007669"/>
    <property type="project" value="InterPro"/>
</dbReference>
<dbReference type="Gene3D" id="3.30.10.10">
    <property type="entry name" value="Trypsin Inhibitor V, subunit A"/>
    <property type="match status" value="1"/>
</dbReference>
<dbReference type="GO" id="GO:0004867">
    <property type="term" value="F:serine-type endopeptidase inhibitor activity"/>
    <property type="evidence" value="ECO:0007669"/>
    <property type="project" value="UniProtKB-KW"/>
</dbReference>
<keyword evidence="5" id="KW-1185">Reference proteome</keyword>
<reference evidence="4 5" key="4">
    <citation type="journal article" date="2011" name="BMC Genomics">
        <title>RNA-Seq improves annotation of protein-coding genes in the cucumber genome.</title>
        <authorList>
            <person name="Li Z."/>
            <person name="Zhang Z."/>
            <person name="Yan P."/>
            <person name="Huang S."/>
            <person name="Fei Z."/>
            <person name="Lin K."/>
        </authorList>
    </citation>
    <scope>NUCLEOTIDE SEQUENCE [LARGE SCALE GENOMIC DNA]</scope>
    <source>
        <strain evidence="5">cv. 9930</strain>
    </source>
</reference>
<dbReference type="Pfam" id="PF00280">
    <property type="entry name" value="potato_inhibit"/>
    <property type="match status" value="1"/>
</dbReference>